<comment type="caution">
    <text evidence="1">The sequence shown here is derived from an EMBL/GenBank/DDBJ whole genome shotgun (WGS) entry which is preliminary data.</text>
</comment>
<accession>A0ABS6ZJR3</accession>
<sequence length="53" mass="5820">MTGPSPGFSVGEARRGRTRTWAVWRSARTGGEARAVRAPFRSAERRTPAARYG</sequence>
<reference evidence="1 2" key="1">
    <citation type="submission" date="2019-12" db="EMBL/GenBank/DDBJ databases">
        <title>Genome sequence of Streptomyces bambusae.</title>
        <authorList>
            <person name="Bansal K."/>
            <person name="Choksket S."/>
            <person name="Korpole S."/>
            <person name="Patil P.B."/>
        </authorList>
    </citation>
    <scope>NUCLEOTIDE SEQUENCE [LARGE SCALE GENOMIC DNA]</scope>
    <source>
        <strain evidence="1 2">SK60</strain>
    </source>
</reference>
<proteinExistence type="predicted"/>
<evidence type="ECO:0000313" key="2">
    <source>
        <dbReference type="Proteomes" id="UP000812013"/>
    </source>
</evidence>
<evidence type="ECO:0000313" key="1">
    <source>
        <dbReference type="EMBL" id="MBW5486921.1"/>
    </source>
</evidence>
<protein>
    <submittedName>
        <fullName evidence="1">Uncharacterized protein</fullName>
    </submittedName>
</protein>
<gene>
    <name evidence="1" type="ORF">GPJ59_35095</name>
</gene>
<name>A0ABS6ZJR3_9ACTN</name>
<dbReference type="RefSeq" id="WP_219672133.1">
    <property type="nucleotide sequence ID" value="NZ_WTFF01000531.1"/>
</dbReference>
<dbReference type="EMBL" id="WTFF01000531">
    <property type="protein sequence ID" value="MBW5486921.1"/>
    <property type="molecule type" value="Genomic_DNA"/>
</dbReference>
<dbReference type="Proteomes" id="UP000812013">
    <property type="component" value="Unassembled WGS sequence"/>
</dbReference>
<keyword evidence="2" id="KW-1185">Reference proteome</keyword>
<organism evidence="1 2">
    <name type="scientific">Streptomyces bambusae</name>
    <dbReference type="NCBI Taxonomy" id="1550616"/>
    <lineage>
        <taxon>Bacteria</taxon>
        <taxon>Bacillati</taxon>
        <taxon>Actinomycetota</taxon>
        <taxon>Actinomycetes</taxon>
        <taxon>Kitasatosporales</taxon>
        <taxon>Streptomycetaceae</taxon>
        <taxon>Streptomyces</taxon>
    </lineage>
</organism>